<protein>
    <recommendedName>
        <fullName evidence="3">Short chain dehydrogenase</fullName>
    </recommendedName>
</protein>
<evidence type="ECO:0008006" key="3">
    <source>
        <dbReference type="Google" id="ProtNLM"/>
    </source>
</evidence>
<accession>A0ABQ4C4W4</accession>
<dbReference type="RefSeq" id="WP_203703658.1">
    <property type="nucleotide sequence ID" value="NZ_BAAALU010000010.1"/>
</dbReference>
<name>A0ABQ4C4W4_9ACTN</name>
<comment type="caution">
    <text evidence="1">The sequence shown here is derived from an EMBL/GenBank/DDBJ whole genome shotgun (WGS) entry which is preliminary data.</text>
</comment>
<dbReference type="EMBL" id="BONC01000023">
    <property type="protein sequence ID" value="GIF57446.1"/>
    <property type="molecule type" value="Genomic_DNA"/>
</dbReference>
<reference evidence="1 2" key="1">
    <citation type="submission" date="2021-01" db="EMBL/GenBank/DDBJ databases">
        <title>Whole genome shotgun sequence of Asanoa iriomotensis NBRC 100142.</title>
        <authorList>
            <person name="Komaki H."/>
            <person name="Tamura T."/>
        </authorList>
    </citation>
    <scope>NUCLEOTIDE SEQUENCE [LARGE SCALE GENOMIC DNA]</scope>
    <source>
        <strain evidence="1 2">NBRC 100142</strain>
    </source>
</reference>
<evidence type="ECO:0000313" key="1">
    <source>
        <dbReference type="EMBL" id="GIF57446.1"/>
    </source>
</evidence>
<evidence type="ECO:0000313" key="2">
    <source>
        <dbReference type="Proteomes" id="UP000624325"/>
    </source>
</evidence>
<dbReference type="Proteomes" id="UP000624325">
    <property type="component" value="Unassembled WGS sequence"/>
</dbReference>
<proteinExistence type="predicted"/>
<organism evidence="1 2">
    <name type="scientific">Asanoa iriomotensis</name>
    <dbReference type="NCBI Taxonomy" id="234613"/>
    <lineage>
        <taxon>Bacteria</taxon>
        <taxon>Bacillati</taxon>
        <taxon>Actinomycetota</taxon>
        <taxon>Actinomycetes</taxon>
        <taxon>Micromonosporales</taxon>
        <taxon>Micromonosporaceae</taxon>
        <taxon>Asanoa</taxon>
    </lineage>
</organism>
<keyword evidence="2" id="KW-1185">Reference proteome</keyword>
<gene>
    <name evidence="1" type="ORF">Air01nite_35410</name>
</gene>
<sequence length="90" mass="9712">MLFVNGGSGARPNPKVAGTSVAFAGEGALARMLHEVLRDENIHVAQLIVPGAITRGHPTHDPDALAATLWQMHTDREDFRVFAEPMDIPT</sequence>